<evidence type="ECO:0000313" key="1">
    <source>
        <dbReference type="EMBL" id="KAI4824424.1"/>
    </source>
</evidence>
<organism evidence="1 2">
    <name type="scientific">Chaenocephalus aceratus</name>
    <name type="common">Blackfin icefish</name>
    <name type="synonym">Chaenichthys aceratus</name>
    <dbReference type="NCBI Taxonomy" id="36190"/>
    <lineage>
        <taxon>Eukaryota</taxon>
        <taxon>Metazoa</taxon>
        <taxon>Chordata</taxon>
        <taxon>Craniata</taxon>
        <taxon>Vertebrata</taxon>
        <taxon>Euteleostomi</taxon>
        <taxon>Actinopterygii</taxon>
        <taxon>Neopterygii</taxon>
        <taxon>Teleostei</taxon>
        <taxon>Neoteleostei</taxon>
        <taxon>Acanthomorphata</taxon>
        <taxon>Eupercaria</taxon>
        <taxon>Perciformes</taxon>
        <taxon>Notothenioidei</taxon>
        <taxon>Channichthyidae</taxon>
        <taxon>Chaenocephalus</taxon>
    </lineage>
</organism>
<proteinExistence type="predicted"/>
<gene>
    <name evidence="1" type="ORF">KUCAC02_012936</name>
</gene>
<evidence type="ECO:0000313" key="2">
    <source>
        <dbReference type="Proteomes" id="UP001057452"/>
    </source>
</evidence>
<reference evidence="1" key="1">
    <citation type="submission" date="2022-05" db="EMBL/GenBank/DDBJ databases">
        <title>Chromosome-level genome of Chaenocephalus aceratus.</title>
        <authorList>
            <person name="Park H."/>
        </authorList>
    </citation>
    <scope>NUCLEOTIDE SEQUENCE</scope>
    <source>
        <strain evidence="1">KU_202001</strain>
    </source>
</reference>
<sequence>MSGPSSRAEGPGKGDGFVTADLGSASASAGPLKDTVGLSADTGVGVSADGLEAKVQGSGFTLGRKVSASLFGIEFEVMVDRKDN</sequence>
<accession>A0ACB9XE63</accession>
<name>A0ACB9XE63_CHAAC</name>
<dbReference type="Proteomes" id="UP001057452">
    <property type="component" value="Chromosome 7"/>
</dbReference>
<keyword evidence="2" id="KW-1185">Reference proteome</keyword>
<comment type="caution">
    <text evidence="1">The sequence shown here is derived from an EMBL/GenBank/DDBJ whole genome shotgun (WGS) entry which is preliminary data.</text>
</comment>
<dbReference type="EMBL" id="CM043791">
    <property type="protein sequence ID" value="KAI4824424.1"/>
    <property type="molecule type" value="Genomic_DNA"/>
</dbReference>
<protein>
    <submittedName>
        <fullName evidence="1">Uncharacterized protein</fullName>
    </submittedName>
</protein>